<evidence type="ECO:0000313" key="1">
    <source>
        <dbReference type="EMBL" id="JAI05589.1"/>
    </source>
</evidence>
<reference evidence="1" key="1">
    <citation type="submission" date="2014-11" db="EMBL/GenBank/DDBJ databases">
        <authorList>
            <person name="Amaro Gonzalez C."/>
        </authorList>
    </citation>
    <scope>NUCLEOTIDE SEQUENCE</scope>
</reference>
<proteinExistence type="predicted"/>
<reference evidence="1" key="2">
    <citation type="journal article" date="2015" name="Fish Shellfish Immunol.">
        <title>Early steps in the European eel (Anguilla anguilla)-Vibrio vulnificus interaction in the gills: Role of the RtxA13 toxin.</title>
        <authorList>
            <person name="Callol A."/>
            <person name="Pajuelo D."/>
            <person name="Ebbesson L."/>
            <person name="Teles M."/>
            <person name="MacKenzie S."/>
            <person name="Amaro C."/>
        </authorList>
    </citation>
    <scope>NUCLEOTIDE SEQUENCE</scope>
</reference>
<sequence>MMLSVTRMCDLLSCINYHKFANLGFDGIIYQSLI</sequence>
<accession>A0A0E9XV60</accession>
<protein>
    <submittedName>
        <fullName evidence="1">Uncharacterized protein</fullName>
    </submittedName>
</protein>
<dbReference type="EMBL" id="GBXM01002989">
    <property type="protein sequence ID" value="JAI05589.1"/>
    <property type="molecule type" value="Transcribed_RNA"/>
</dbReference>
<dbReference type="AlphaFoldDB" id="A0A0E9XV60"/>
<organism evidence="1">
    <name type="scientific">Anguilla anguilla</name>
    <name type="common">European freshwater eel</name>
    <name type="synonym">Muraena anguilla</name>
    <dbReference type="NCBI Taxonomy" id="7936"/>
    <lineage>
        <taxon>Eukaryota</taxon>
        <taxon>Metazoa</taxon>
        <taxon>Chordata</taxon>
        <taxon>Craniata</taxon>
        <taxon>Vertebrata</taxon>
        <taxon>Euteleostomi</taxon>
        <taxon>Actinopterygii</taxon>
        <taxon>Neopterygii</taxon>
        <taxon>Teleostei</taxon>
        <taxon>Anguilliformes</taxon>
        <taxon>Anguillidae</taxon>
        <taxon>Anguilla</taxon>
    </lineage>
</organism>
<name>A0A0E9XV60_ANGAN</name>